<dbReference type="PANTHER" id="PTHR45023:SF4">
    <property type="entry name" value="GLYCINE-RICH PROTEIN-RELATED"/>
    <property type="match status" value="1"/>
</dbReference>
<keyword evidence="3" id="KW-1185">Reference proteome</keyword>
<evidence type="ECO:0000313" key="3">
    <source>
        <dbReference type="Proteomes" id="UP001443914"/>
    </source>
</evidence>
<feature type="region of interest" description="Disordered" evidence="1">
    <location>
        <begin position="1"/>
        <end position="25"/>
    </location>
</feature>
<dbReference type="PANTHER" id="PTHR45023">
    <property type="match status" value="1"/>
</dbReference>
<accession>A0AAW1KWC7</accession>
<proteinExistence type="predicted"/>
<evidence type="ECO:0008006" key="4">
    <source>
        <dbReference type="Google" id="ProtNLM"/>
    </source>
</evidence>
<protein>
    <recommendedName>
        <fullName evidence="4">No apical meristem-associated C-terminal domain-containing protein</fullName>
    </recommendedName>
</protein>
<dbReference type="AlphaFoldDB" id="A0AAW1KWC7"/>
<evidence type="ECO:0000256" key="1">
    <source>
        <dbReference type="SAM" id="MobiDB-lite"/>
    </source>
</evidence>
<evidence type="ECO:0000313" key="2">
    <source>
        <dbReference type="EMBL" id="KAK9725662.1"/>
    </source>
</evidence>
<name>A0AAW1KWC7_SAPOF</name>
<feature type="compositionally biased region" description="Basic residues" evidence="1">
    <location>
        <begin position="80"/>
        <end position="92"/>
    </location>
</feature>
<reference evidence="2" key="1">
    <citation type="submission" date="2024-03" db="EMBL/GenBank/DDBJ databases">
        <title>WGS assembly of Saponaria officinalis var. Norfolk2.</title>
        <authorList>
            <person name="Jenkins J."/>
            <person name="Shu S."/>
            <person name="Grimwood J."/>
            <person name="Barry K."/>
            <person name="Goodstein D."/>
            <person name="Schmutz J."/>
            <person name="Leebens-Mack J."/>
            <person name="Osbourn A."/>
        </authorList>
    </citation>
    <scope>NUCLEOTIDE SEQUENCE [LARGE SCALE GENOMIC DNA]</scope>
    <source>
        <strain evidence="2">JIC</strain>
    </source>
</reference>
<feature type="region of interest" description="Disordered" evidence="1">
    <location>
        <begin position="240"/>
        <end position="270"/>
    </location>
</feature>
<dbReference type="EMBL" id="JBDFQZ010000005">
    <property type="protein sequence ID" value="KAK9725662.1"/>
    <property type="molecule type" value="Genomic_DNA"/>
</dbReference>
<sequence>MDLNNFDFSNLDDDNHTSQGTPNFDLNLNSQNYIPTFTELISGSENLQDLQNFDDFGNPMSLSQLPTEKFVEGTPSYCSKKSKKPSSSKKGQKTNENRVWSEKEDEALMSAWCLISNDSIIGKNQNNYTRWNKVFDLYEQARVENQNQNQLRVRSIDAMKSRFQRLNYVVNKWVGCYNQVINRPPASGTNITDDIKSAQQLFANSNGGVEFTDFNVYNNVMSKHEKWSLQYTQFGVSGNISGSSSKRSISDVGSSPSSVNIGTPTSTTPSTVNVDEYVNLRPEGREAVKKKRKGKTFTSESMFSDQDVSLLEGHRIATETQVQQRERRIEADLNIEELRLLKIKTKMETTMLNTLLSRHDLNSKDQEMKEKLQNKYMSEI</sequence>
<gene>
    <name evidence="2" type="ORF">RND81_05G160800</name>
</gene>
<organism evidence="2 3">
    <name type="scientific">Saponaria officinalis</name>
    <name type="common">Common soapwort</name>
    <name type="synonym">Lychnis saponaria</name>
    <dbReference type="NCBI Taxonomy" id="3572"/>
    <lineage>
        <taxon>Eukaryota</taxon>
        <taxon>Viridiplantae</taxon>
        <taxon>Streptophyta</taxon>
        <taxon>Embryophyta</taxon>
        <taxon>Tracheophyta</taxon>
        <taxon>Spermatophyta</taxon>
        <taxon>Magnoliopsida</taxon>
        <taxon>eudicotyledons</taxon>
        <taxon>Gunneridae</taxon>
        <taxon>Pentapetalae</taxon>
        <taxon>Caryophyllales</taxon>
        <taxon>Caryophyllaceae</taxon>
        <taxon>Caryophylleae</taxon>
        <taxon>Saponaria</taxon>
    </lineage>
</organism>
<dbReference type="Proteomes" id="UP001443914">
    <property type="component" value="Unassembled WGS sequence"/>
</dbReference>
<feature type="region of interest" description="Disordered" evidence="1">
    <location>
        <begin position="72"/>
        <end position="101"/>
    </location>
</feature>
<comment type="caution">
    <text evidence="2">The sequence shown here is derived from an EMBL/GenBank/DDBJ whole genome shotgun (WGS) entry which is preliminary data.</text>
</comment>